<dbReference type="Pfam" id="PF07817">
    <property type="entry name" value="GLE1"/>
    <property type="match status" value="1"/>
</dbReference>
<keyword evidence="8" id="KW-0539">Nucleus</keyword>
<gene>
    <name evidence="12" type="ORF">PENANT_c002G10201</name>
</gene>
<dbReference type="InterPro" id="IPR012476">
    <property type="entry name" value="GLE1"/>
</dbReference>
<dbReference type="PANTHER" id="PTHR12960:SF0">
    <property type="entry name" value="MRNA EXPORT FACTOR GLE1"/>
    <property type="match status" value="1"/>
</dbReference>
<keyword evidence="13" id="KW-1185">Reference proteome</keyword>
<evidence type="ECO:0000256" key="11">
    <source>
        <dbReference type="SAM" id="MobiDB-lite"/>
    </source>
</evidence>
<feature type="compositionally biased region" description="Basic and acidic residues" evidence="11">
    <location>
        <begin position="93"/>
        <end position="192"/>
    </location>
</feature>
<dbReference type="EMBL" id="MDYN01000002">
    <property type="protein sequence ID" value="OQD89432.1"/>
    <property type="molecule type" value="Genomic_DNA"/>
</dbReference>
<keyword evidence="6" id="KW-0811">Translocation</keyword>
<dbReference type="PANTHER" id="PTHR12960">
    <property type="entry name" value="GLE-1-RELATED"/>
    <property type="match status" value="1"/>
</dbReference>
<accession>A0A1V6QKB9</accession>
<comment type="caution">
    <text evidence="12">The sequence shown here is derived from an EMBL/GenBank/DDBJ whole genome shotgun (WGS) entry which is preliminary data.</text>
</comment>
<evidence type="ECO:0000313" key="13">
    <source>
        <dbReference type="Proteomes" id="UP000191672"/>
    </source>
</evidence>
<dbReference type="GO" id="GO:0016973">
    <property type="term" value="P:poly(A)+ mRNA export from nucleus"/>
    <property type="evidence" value="ECO:0007669"/>
    <property type="project" value="InterPro"/>
</dbReference>
<evidence type="ECO:0000256" key="5">
    <source>
        <dbReference type="ARBA" id="ARBA00022927"/>
    </source>
</evidence>
<evidence type="ECO:0000256" key="4">
    <source>
        <dbReference type="ARBA" id="ARBA00022816"/>
    </source>
</evidence>
<keyword evidence="5" id="KW-0653">Protein transport</keyword>
<dbReference type="GO" id="GO:0031369">
    <property type="term" value="F:translation initiation factor binding"/>
    <property type="evidence" value="ECO:0007669"/>
    <property type="project" value="TreeGrafter"/>
</dbReference>
<feature type="region of interest" description="Disordered" evidence="11">
    <location>
        <begin position="93"/>
        <end position="205"/>
    </location>
</feature>
<protein>
    <recommendedName>
        <fullName evidence="9">mRNA export factor GLE1</fullName>
    </recommendedName>
    <alternativeName>
        <fullName evidence="10">Nucleoporin GLE1</fullName>
    </alternativeName>
</protein>
<dbReference type="STRING" id="416450.A0A1V6QKB9"/>
<evidence type="ECO:0000256" key="10">
    <source>
        <dbReference type="ARBA" id="ARBA00029983"/>
    </source>
</evidence>
<proteinExistence type="inferred from homology"/>
<dbReference type="GO" id="GO:0044614">
    <property type="term" value="C:nuclear pore cytoplasmic filaments"/>
    <property type="evidence" value="ECO:0007669"/>
    <property type="project" value="TreeGrafter"/>
</dbReference>
<dbReference type="GO" id="GO:0005737">
    <property type="term" value="C:cytoplasm"/>
    <property type="evidence" value="ECO:0007669"/>
    <property type="project" value="TreeGrafter"/>
</dbReference>
<evidence type="ECO:0000256" key="9">
    <source>
        <dbReference type="ARBA" id="ARBA00026227"/>
    </source>
</evidence>
<dbReference type="AlphaFoldDB" id="A0A1V6QKB9"/>
<evidence type="ECO:0000256" key="3">
    <source>
        <dbReference type="ARBA" id="ARBA00022448"/>
    </source>
</evidence>
<dbReference type="InterPro" id="IPR038506">
    <property type="entry name" value="GLE1-like_sf"/>
</dbReference>
<evidence type="ECO:0000256" key="6">
    <source>
        <dbReference type="ARBA" id="ARBA00023010"/>
    </source>
</evidence>
<comment type="similarity">
    <text evidence="2">Belongs to the GLE1 family.</text>
</comment>
<keyword evidence="3" id="KW-0813">Transport</keyword>
<dbReference type="GO" id="GO:0000822">
    <property type="term" value="F:inositol hexakisphosphate binding"/>
    <property type="evidence" value="ECO:0007669"/>
    <property type="project" value="TreeGrafter"/>
</dbReference>
<name>A0A1V6QKB9_9EURO</name>
<evidence type="ECO:0000256" key="1">
    <source>
        <dbReference type="ARBA" id="ARBA00004567"/>
    </source>
</evidence>
<dbReference type="Proteomes" id="UP000191672">
    <property type="component" value="Unassembled WGS sequence"/>
</dbReference>
<dbReference type="GO" id="GO:0005543">
    <property type="term" value="F:phospholipid binding"/>
    <property type="evidence" value="ECO:0007669"/>
    <property type="project" value="TreeGrafter"/>
</dbReference>
<reference evidence="13" key="1">
    <citation type="journal article" date="2017" name="Nat. Microbiol.">
        <title>Global analysis of biosynthetic gene clusters reveals vast potential of secondary metabolite production in Penicillium species.</title>
        <authorList>
            <person name="Nielsen J.C."/>
            <person name="Grijseels S."/>
            <person name="Prigent S."/>
            <person name="Ji B."/>
            <person name="Dainat J."/>
            <person name="Nielsen K.F."/>
            <person name="Frisvad J.C."/>
            <person name="Workman M."/>
            <person name="Nielsen J."/>
        </authorList>
    </citation>
    <scope>NUCLEOTIDE SEQUENCE [LARGE SCALE GENOMIC DNA]</scope>
    <source>
        <strain evidence="13">IBT 31811</strain>
    </source>
</reference>
<evidence type="ECO:0000256" key="2">
    <source>
        <dbReference type="ARBA" id="ARBA00011056"/>
    </source>
</evidence>
<keyword evidence="7" id="KW-0906">Nuclear pore complex</keyword>
<dbReference type="GO" id="GO:0015031">
    <property type="term" value="P:protein transport"/>
    <property type="evidence" value="ECO:0007669"/>
    <property type="project" value="UniProtKB-KW"/>
</dbReference>
<evidence type="ECO:0000256" key="8">
    <source>
        <dbReference type="ARBA" id="ARBA00023242"/>
    </source>
</evidence>
<dbReference type="Gene3D" id="1.25.40.510">
    <property type="entry name" value="GLE1-like"/>
    <property type="match status" value="1"/>
</dbReference>
<sequence length="523" mass="58779">MTVRYVPPLESSALDSPSRQIMQELIQGLESVKIFNADLKKVHEYERTAYENELDRRDRETEAIHNAALDEAAAHHNHIREEAEATLRAHVRAEEEAQRQREETARKEKERIEKEKADKLRREQEAAARAEAERQAKEKAKAEEARKAQEAETARKAAIEEKQRKDREAAEAHKRKEEHDAQKAKEEAEKQARSQQQQKLGAGRLSKKEVAIQQRYVELHNVLKEFRAWLVGESKKNPEMKKYVGDLRRTIRKSVGQLRAGKGANATQLAQIKSELEKAAAIPEPSVDVQRFIAFPPSEIAGSEHKISAMLLYALNIYAKALVAALITEAALNPAHAEPLGIMAAQIFSQDGFMYKGVPLSDVLMAKFRVVCPALWGFTGNDKTDSGRRALGWWREEAGGPFISEQAHLDRMTALGSGYAAITLRNFGKTARKNPFPNTMFWDSITKILAIPSSDLQETQIILLGSLLRSSPERILGFFGQIGLVLMRKALVDLPASAPKQTVAVIQLTALRETLRREKNILL</sequence>
<organism evidence="12 13">
    <name type="scientific">Penicillium antarcticum</name>
    <dbReference type="NCBI Taxonomy" id="416450"/>
    <lineage>
        <taxon>Eukaryota</taxon>
        <taxon>Fungi</taxon>
        <taxon>Dikarya</taxon>
        <taxon>Ascomycota</taxon>
        <taxon>Pezizomycotina</taxon>
        <taxon>Eurotiomycetes</taxon>
        <taxon>Eurotiomycetidae</taxon>
        <taxon>Eurotiales</taxon>
        <taxon>Aspergillaceae</taxon>
        <taxon>Penicillium</taxon>
    </lineage>
</organism>
<evidence type="ECO:0000256" key="7">
    <source>
        <dbReference type="ARBA" id="ARBA00023132"/>
    </source>
</evidence>
<feature type="compositionally biased region" description="Low complexity" evidence="11">
    <location>
        <begin position="193"/>
        <end position="202"/>
    </location>
</feature>
<evidence type="ECO:0000313" key="12">
    <source>
        <dbReference type="EMBL" id="OQD89432.1"/>
    </source>
</evidence>
<comment type="subcellular location">
    <subcellularLocation>
        <location evidence="1">Nucleus</location>
        <location evidence="1">Nuclear pore complex</location>
    </subcellularLocation>
</comment>
<keyword evidence="4" id="KW-0509">mRNA transport</keyword>